<organism evidence="3 4">
    <name type="scientific">Haloterrigena turkmenica (strain ATCC 51198 / DSM 5511 / JCM 9101 / NCIMB 13204 / VKM B-1734 / 4k)</name>
    <name type="common">Halococcus turkmenicus</name>
    <dbReference type="NCBI Taxonomy" id="543526"/>
    <lineage>
        <taxon>Archaea</taxon>
        <taxon>Methanobacteriati</taxon>
        <taxon>Methanobacteriota</taxon>
        <taxon>Stenosarchaea group</taxon>
        <taxon>Halobacteria</taxon>
        <taxon>Halobacteriales</taxon>
        <taxon>Natrialbaceae</taxon>
        <taxon>Haloterrigena</taxon>
    </lineage>
</organism>
<feature type="region of interest" description="Disordered" evidence="1">
    <location>
        <begin position="151"/>
        <end position="183"/>
    </location>
</feature>
<feature type="domain" description="CARDB" evidence="2">
    <location>
        <begin position="176"/>
        <end position="245"/>
    </location>
</feature>
<name>D2RQJ3_HALTV</name>
<dbReference type="RefSeq" id="WP_012944625.1">
    <property type="nucleotide sequence ID" value="NC_013743.1"/>
</dbReference>
<dbReference type="KEGG" id="htu:Htur_3508"/>
<dbReference type="GeneID" id="8744128"/>
<evidence type="ECO:0000259" key="2">
    <source>
        <dbReference type="Pfam" id="PF07705"/>
    </source>
</evidence>
<evidence type="ECO:0000313" key="4">
    <source>
        <dbReference type="Proteomes" id="UP000001903"/>
    </source>
</evidence>
<dbReference type="eggNOG" id="arCOG07560">
    <property type="taxonomic scope" value="Archaea"/>
</dbReference>
<keyword evidence="4" id="KW-1185">Reference proteome</keyword>
<reference evidence="3 4" key="1">
    <citation type="journal article" date="2010" name="Stand. Genomic Sci.">
        <title>Complete genome sequence of Haloterrigena turkmenica type strain (4k).</title>
        <authorList>
            <person name="Saunders E."/>
            <person name="Tindall B.J."/>
            <person name="Fahnrich R."/>
            <person name="Lapidus A."/>
            <person name="Copeland A."/>
            <person name="Del Rio T.G."/>
            <person name="Lucas S."/>
            <person name="Chen F."/>
            <person name="Tice H."/>
            <person name="Cheng J.F."/>
            <person name="Han C."/>
            <person name="Detter J.C."/>
            <person name="Bruce D."/>
            <person name="Goodwin L."/>
            <person name="Chain P."/>
            <person name="Pitluck S."/>
            <person name="Pati A."/>
            <person name="Ivanova N."/>
            <person name="Mavromatis K."/>
            <person name="Chen A."/>
            <person name="Palaniappan K."/>
            <person name="Land M."/>
            <person name="Hauser L."/>
            <person name="Chang Y.J."/>
            <person name="Jeffries C.D."/>
            <person name="Brettin T."/>
            <person name="Rohde M."/>
            <person name="Goker M."/>
            <person name="Bristow J."/>
            <person name="Eisen J.A."/>
            <person name="Markowitz V."/>
            <person name="Hugenholtz P."/>
            <person name="Klenk H.P."/>
            <person name="Kyrpides N.C."/>
        </authorList>
    </citation>
    <scope>NUCLEOTIDE SEQUENCE [LARGE SCALE GENOMIC DNA]</scope>
    <source>
        <strain evidence="4">ATCC 51198 / DSM 5511 / JCM 9101 / NCIMB 13204 / VKM B-1734 / 4k</strain>
    </source>
</reference>
<feature type="compositionally biased region" description="Acidic residues" evidence="1">
    <location>
        <begin position="152"/>
        <end position="167"/>
    </location>
</feature>
<dbReference type="STRING" id="543526.Htur_3508"/>
<accession>D2RQJ3</accession>
<feature type="domain" description="CARDB" evidence="2">
    <location>
        <begin position="266"/>
        <end position="339"/>
    </location>
</feature>
<dbReference type="AlphaFoldDB" id="D2RQJ3"/>
<evidence type="ECO:0000256" key="1">
    <source>
        <dbReference type="SAM" id="MobiDB-lite"/>
    </source>
</evidence>
<feature type="compositionally biased region" description="Polar residues" evidence="1">
    <location>
        <begin position="168"/>
        <end position="183"/>
    </location>
</feature>
<gene>
    <name evidence="3" type="ordered locus">Htur_3508</name>
</gene>
<protein>
    <recommendedName>
        <fullName evidence="2">CARDB domain-containing protein</fullName>
    </recommendedName>
</protein>
<dbReference type="EMBL" id="CP001860">
    <property type="protein sequence ID" value="ADB62370.1"/>
    <property type="molecule type" value="Genomic_DNA"/>
</dbReference>
<sequence>MLSISSPVVTVFIFILGLTLVIPTAALTLGGGQPVDERKHLHLAPSDGTNGQYAVIDDDKITLNLEALNDRAITTAGDVFTITIADNDVQRVWIENDIEGLEFYSGNDPTAEITESSPIEPSASDTISVGVAVDTHVAHAGTETFTVHVRYDDDEDDEDDEDNENETPESVSLESLTVTPTSLETGESVTIEGTYRNGNDTAKRHTAKLTVDGTVVDSQTIEIAGGETRTVTFERELQWPGSYDIGIDGAASERVTVTGPGIEISEASVTDAELTRGDRTTVSATVRNPTNEPVERTLELAVDGIVVDTRTVVVQSGTERTVTFERQFDVPGTYDLSISGVDAGSVTVSEPEPHPIRDRQLSAATTAALAPPLTMGALLLGVAANRRWAIVSKY</sequence>
<dbReference type="InterPro" id="IPR013783">
    <property type="entry name" value="Ig-like_fold"/>
</dbReference>
<dbReference type="OrthoDB" id="271491at2157"/>
<dbReference type="Gene3D" id="2.60.40.10">
    <property type="entry name" value="Immunoglobulins"/>
    <property type="match status" value="2"/>
</dbReference>
<dbReference type="HOGENOM" id="CLU_738927_0_0_2"/>
<dbReference type="Proteomes" id="UP000001903">
    <property type="component" value="Chromosome"/>
</dbReference>
<dbReference type="Pfam" id="PF07705">
    <property type="entry name" value="CARDB"/>
    <property type="match status" value="2"/>
</dbReference>
<dbReference type="eggNOG" id="arCOG02696">
    <property type="taxonomic scope" value="Archaea"/>
</dbReference>
<dbReference type="InterPro" id="IPR011635">
    <property type="entry name" value="CARDB"/>
</dbReference>
<evidence type="ECO:0000313" key="3">
    <source>
        <dbReference type="EMBL" id="ADB62370.1"/>
    </source>
</evidence>
<proteinExistence type="predicted"/>